<sequence>MPDYTPSPDTRAVVADIAVDIEAAAMRAHEQLNGLHPYSMSSTQFKLAGLALQIASLSQQMRAEIAASYPPPPMPTVDDMRGARRGK</sequence>
<accession>A0A8S5TUW1</accession>
<name>A0A8S5TUW1_9CAUD</name>
<organism evidence="2">
    <name type="scientific">Siphoviridae sp. ctHSY3</name>
    <dbReference type="NCBI Taxonomy" id="2825421"/>
    <lineage>
        <taxon>Viruses</taxon>
        <taxon>Duplodnaviria</taxon>
        <taxon>Heunggongvirae</taxon>
        <taxon>Uroviricota</taxon>
        <taxon>Caudoviricetes</taxon>
    </lineage>
</organism>
<dbReference type="EMBL" id="BK015934">
    <property type="protein sequence ID" value="DAF85997.1"/>
    <property type="molecule type" value="Genomic_DNA"/>
</dbReference>
<feature type="region of interest" description="Disordered" evidence="1">
    <location>
        <begin position="67"/>
        <end position="87"/>
    </location>
</feature>
<proteinExistence type="predicted"/>
<evidence type="ECO:0000256" key="1">
    <source>
        <dbReference type="SAM" id="MobiDB-lite"/>
    </source>
</evidence>
<feature type="compositionally biased region" description="Basic and acidic residues" evidence="1">
    <location>
        <begin position="78"/>
        <end position="87"/>
    </location>
</feature>
<evidence type="ECO:0000313" key="2">
    <source>
        <dbReference type="EMBL" id="DAF85997.1"/>
    </source>
</evidence>
<reference evidence="2" key="1">
    <citation type="journal article" date="2021" name="Proc. Natl. Acad. Sci. U.S.A.">
        <title>A Catalog of Tens of Thousands of Viruses from Human Metagenomes Reveals Hidden Associations with Chronic Diseases.</title>
        <authorList>
            <person name="Tisza M.J."/>
            <person name="Buck C.B."/>
        </authorList>
    </citation>
    <scope>NUCLEOTIDE SEQUENCE</scope>
    <source>
        <strain evidence="2">CtHSY3</strain>
    </source>
</reference>
<protein>
    <submittedName>
        <fullName evidence="2">Uncharacterized protein</fullName>
    </submittedName>
</protein>